<proteinExistence type="predicted"/>
<sequence length="186" mass="21280">MNGSAKIKKTEIVGDLILLRYAEKGDLADYTAFLEDKEMMVLTGSFSVSFTAEQNAAWLERIGQPGKDRVDFMIVPKDSKRLIGEVVLNDIDWDNRSANIRIAIGSAHGRGKGYGQEAMRRMVEYGFRVLGLHRIHLGVYTFNPRAIHVYEKIGFKHEGIERDALYQDGEYHDMIRMAILEHEFKE</sequence>
<name>A0ABQ1FLS7_9BACL</name>
<dbReference type="RefSeq" id="WP_157739426.1">
    <property type="nucleotide sequence ID" value="NZ_BMHF01000001.1"/>
</dbReference>
<dbReference type="PROSITE" id="PS51186">
    <property type="entry name" value="GNAT"/>
    <property type="match status" value="1"/>
</dbReference>
<dbReference type="PANTHER" id="PTHR43415">
    <property type="entry name" value="SPERMIDINE N(1)-ACETYLTRANSFERASE"/>
    <property type="match status" value="1"/>
</dbReference>
<evidence type="ECO:0000259" key="1">
    <source>
        <dbReference type="PROSITE" id="PS51186"/>
    </source>
</evidence>
<dbReference type="Gene3D" id="3.40.630.30">
    <property type="match status" value="1"/>
</dbReference>
<dbReference type="PANTHER" id="PTHR43415:SF3">
    <property type="entry name" value="GNAT-FAMILY ACETYLTRANSFERASE"/>
    <property type="match status" value="1"/>
</dbReference>
<feature type="domain" description="N-acetyltransferase" evidence="1">
    <location>
        <begin position="17"/>
        <end position="182"/>
    </location>
</feature>
<dbReference type="EMBL" id="BMHF01000001">
    <property type="protein sequence ID" value="GGA21228.1"/>
    <property type="molecule type" value="Genomic_DNA"/>
</dbReference>
<accession>A0ABQ1FLS7</accession>
<dbReference type="Proteomes" id="UP000609323">
    <property type="component" value="Unassembled WGS sequence"/>
</dbReference>
<comment type="caution">
    <text evidence="2">The sequence shown here is derived from an EMBL/GenBank/DDBJ whole genome shotgun (WGS) entry which is preliminary data.</text>
</comment>
<evidence type="ECO:0000313" key="2">
    <source>
        <dbReference type="EMBL" id="GGA21228.1"/>
    </source>
</evidence>
<keyword evidence="3" id="KW-1185">Reference proteome</keyword>
<dbReference type="InterPro" id="IPR016181">
    <property type="entry name" value="Acyl_CoA_acyltransferase"/>
</dbReference>
<dbReference type="InterPro" id="IPR000182">
    <property type="entry name" value="GNAT_dom"/>
</dbReference>
<dbReference type="CDD" id="cd04301">
    <property type="entry name" value="NAT_SF"/>
    <property type="match status" value="1"/>
</dbReference>
<gene>
    <name evidence="2" type="ORF">GCM10010917_02420</name>
</gene>
<reference evidence="3" key="1">
    <citation type="journal article" date="2019" name="Int. J. Syst. Evol. Microbiol.">
        <title>The Global Catalogue of Microorganisms (GCM) 10K type strain sequencing project: providing services to taxonomists for standard genome sequencing and annotation.</title>
        <authorList>
            <consortium name="The Broad Institute Genomics Platform"/>
            <consortium name="The Broad Institute Genome Sequencing Center for Infectious Disease"/>
            <person name="Wu L."/>
            <person name="Ma J."/>
        </authorList>
    </citation>
    <scope>NUCLEOTIDE SEQUENCE [LARGE SCALE GENOMIC DNA]</scope>
    <source>
        <strain evidence="3">CGMCC 1.15044</strain>
    </source>
</reference>
<dbReference type="SUPFAM" id="SSF55729">
    <property type="entry name" value="Acyl-CoA N-acyltransferases (Nat)"/>
    <property type="match status" value="1"/>
</dbReference>
<evidence type="ECO:0000313" key="3">
    <source>
        <dbReference type="Proteomes" id="UP000609323"/>
    </source>
</evidence>
<organism evidence="2 3">
    <name type="scientific">Paenibacillus physcomitrellae</name>
    <dbReference type="NCBI Taxonomy" id="1619311"/>
    <lineage>
        <taxon>Bacteria</taxon>
        <taxon>Bacillati</taxon>
        <taxon>Bacillota</taxon>
        <taxon>Bacilli</taxon>
        <taxon>Bacillales</taxon>
        <taxon>Paenibacillaceae</taxon>
        <taxon>Paenibacillus</taxon>
    </lineage>
</organism>
<protein>
    <submittedName>
        <fullName evidence="2">N-acetyltransferase</fullName>
    </submittedName>
</protein>
<dbReference type="Pfam" id="PF13302">
    <property type="entry name" value="Acetyltransf_3"/>
    <property type="match status" value="1"/>
</dbReference>